<dbReference type="EMBL" id="CAMKVN010018345">
    <property type="protein sequence ID" value="CAI2198328.1"/>
    <property type="molecule type" value="Genomic_DNA"/>
</dbReference>
<feature type="non-terminal residue" evidence="1">
    <location>
        <position position="1"/>
    </location>
</feature>
<feature type="non-terminal residue" evidence="1">
    <location>
        <position position="385"/>
    </location>
</feature>
<dbReference type="OrthoDB" id="2423195at2759"/>
<dbReference type="Proteomes" id="UP001153678">
    <property type="component" value="Unassembled WGS sequence"/>
</dbReference>
<dbReference type="AlphaFoldDB" id="A0A9W4T9B3"/>
<organism evidence="1 2">
    <name type="scientific">Funneliformis geosporum</name>
    <dbReference type="NCBI Taxonomy" id="1117311"/>
    <lineage>
        <taxon>Eukaryota</taxon>
        <taxon>Fungi</taxon>
        <taxon>Fungi incertae sedis</taxon>
        <taxon>Mucoromycota</taxon>
        <taxon>Glomeromycotina</taxon>
        <taxon>Glomeromycetes</taxon>
        <taxon>Glomerales</taxon>
        <taxon>Glomeraceae</taxon>
        <taxon>Funneliformis</taxon>
    </lineage>
</organism>
<gene>
    <name evidence="1" type="ORF">FWILDA_LOCUS18518</name>
</gene>
<protein>
    <submittedName>
        <fullName evidence="1">8875_t:CDS:1</fullName>
    </submittedName>
</protein>
<reference evidence="1" key="1">
    <citation type="submission" date="2022-08" db="EMBL/GenBank/DDBJ databases">
        <authorList>
            <person name="Kallberg Y."/>
            <person name="Tangrot J."/>
            <person name="Rosling A."/>
        </authorList>
    </citation>
    <scope>NUCLEOTIDE SEQUENCE</scope>
    <source>
        <strain evidence="1">Wild A</strain>
    </source>
</reference>
<accession>A0A9W4T9B3</accession>
<proteinExistence type="predicted"/>
<sequence length="385" mass="44423">SDKLIFITNGDNIKTIWKEILKKEDSLDQNDIKILISSALVVTDKKSGHEVEELVTELGNPEKGLKKLREIINFPSMSCDAGLQKNVLSFQHVVLPLMGLLTRTAITESILEKYVHAIFSAVYNNIDSFLYNVIIMLKELVQRDSIIDNSITVDALLMRQRYTFVPSSLGIYFLIIARLFTELLCRIREATLNEMMHRLSKALQQLLVNYQQRLQQGLYSNSADPLIHNEETRKYFFQILDKEIKKINLILNNERITIEFDQSTSKKSRDSELINSRYKELAKRAYMERSYDPPGDLSKNGRRHDNDFKDISEMSIIPTEGEILCDRYPFLPSVLPDTPHFLPDGAEKLLDTQFRLLREDMLNPIREGIKNFLFALSENNTAVNS</sequence>
<comment type="caution">
    <text evidence="1">The sequence shown here is derived from an EMBL/GenBank/DDBJ whole genome shotgun (WGS) entry which is preliminary data.</text>
</comment>
<name>A0A9W4T9B3_9GLOM</name>
<keyword evidence="2" id="KW-1185">Reference proteome</keyword>
<evidence type="ECO:0000313" key="2">
    <source>
        <dbReference type="Proteomes" id="UP001153678"/>
    </source>
</evidence>
<evidence type="ECO:0000313" key="1">
    <source>
        <dbReference type="EMBL" id="CAI2198328.1"/>
    </source>
</evidence>